<organism evidence="2 3">
    <name type="scientific">Streptomyces pimonensis</name>
    <dbReference type="NCBI Taxonomy" id="2860288"/>
    <lineage>
        <taxon>Bacteria</taxon>
        <taxon>Bacillati</taxon>
        <taxon>Actinomycetota</taxon>
        <taxon>Actinomycetes</taxon>
        <taxon>Kitasatosporales</taxon>
        <taxon>Streptomycetaceae</taxon>
        <taxon>Streptomyces</taxon>
    </lineage>
</organism>
<gene>
    <name evidence="2" type="ORF">KYY02_01805</name>
</gene>
<dbReference type="RefSeq" id="WP_371235573.1">
    <property type="nucleotide sequence ID" value="NZ_JAHWZY010000001.1"/>
</dbReference>
<reference evidence="2 3" key="1">
    <citation type="journal article" date="2021" name="Res Sq">
        <title>Streptomyces Pimoensis sp. nov., Isolated From the Taklimakan Desert in Xinjiang, China.</title>
        <authorList>
            <person name="Zhang P."/>
            <person name="Luo X."/>
            <person name="Luo X."/>
            <person name="Liu Z."/>
            <person name="Xia Z."/>
            <person name="Wan C."/>
            <person name="zhang L."/>
        </authorList>
    </citation>
    <scope>NUCLEOTIDE SEQUENCE [LARGE SCALE GENOMIC DNA]</scope>
    <source>
        <strain evidence="2 3">TRM75549</strain>
    </source>
</reference>
<proteinExistence type="predicted"/>
<protein>
    <submittedName>
        <fullName evidence="2">Uncharacterized protein</fullName>
    </submittedName>
</protein>
<feature type="compositionally biased region" description="Basic and acidic residues" evidence="1">
    <location>
        <begin position="52"/>
        <end position="63"/>
    </location>
</feature>
<name>A0ABV4IWD4_9ACTN</name>
<accession>A0ABV4IWD4</accession>
<dbReference type="Proteomes" id="UP001567537">
    <property type="component" value="Unassembled WGS sequence"/>
</dbReference>
<dbReference type="EMBL" id="JAHWZY010000001">
    <property type="protein sequence ID" value="MEZ3177490.1"/>
    <property type="molecule type" value="Genomic_DNA"/>
</dbReference>
<keyword evidence="3" id="KW-1185">Reference proteome</keyword>
<comment type="caution">
    <text evidence="2">The sequence shown here is derived from an EMBL/GenBank/DDBJ whole genome shotgun (WGS) entry which is preliminary data.</text>
</comment>
<evidence type="ECO:0000256" key="1">
    <source>
        <dbReference type="SAM" id="MobiDB-lite"/>
    </source>
</evidence>
<sequence length="63" mass="6249">MAPPEAGVVYAEPGPIGAFTGEEKRVRGHVPGSPDSGAGGTCGLSVRSARPAGDDGFRPRAAT</sequence>
<feature type="region of interest" description="Disordered" evidence="1">
    <location>
        <begin position="25"/>
        <end position="63"/>
    </location>
</feature>
<evidence type="ECO:0000313" key="3">
    <source>
        <dbReference type="Proteomes" id="UP001567537"/>
    </source>
</evidence>
<evidence type="ECO:0000313" key="2">
    <source>
        <dbReference type="EMBL" id="MEZ3177490.1"/>
    </source>
</evidence>